<evidence type="ECO:0000313" key="2">
    <source>
        <dbReference type="Proteomes" id="UP000215127"/>
    </source>
</evidence>
<evidence type="ECO:0000313" key="1">
    <source>
        <dbReference type="EMBL" id="SMQ52926.1"/>
    </source>
</evidence>
<reference evidence="1 2" key="1">
    <citation type="submission" date="2016-06" db="EMBL/GenBank/DDBJ databases">
        <authorList>
            <person name="Kjaerup R.B."/>
            <person name="Dalgaard T.S."/>
            <person name="Juul-Madsen H.R."/>
        </authorList>
    </citation>
    <scope>NUCLEOTIDE SEQUENCE [LARGE SCALE GENOMIC DNA]</scope>
</reference>
<dbReference type="EMBL" id="LT853698">
    <property type="protein sequence ID" value="SMQ52926.1"/>
    <property type="molecule type" value="Genomic_DNA"/>
</dbReference>
<name>A0A1X7RZR1_ZYMT9</name>
<dbReference type="AlphaFoldDB" id="A0A1X7RZR1"/>
<sequence length="270" mass="30489">MSTAMSMERILSLPSVSESLINALLPDVHIVVHRKKDYIHANDQYHISWCNAAEWATFFRYSSTNSTTRARCNQALQHGLQHGTIKLIMDMARHPVHPGRRRANHLLDPPPPMWLLQSITRLEVLCPYTADDMPAWEVGPETETATMQVSTIYRLFPPHAPGAPLPGQNDIILGIDWKLLYSSVPNPSGLARTAAYEVEWAIRNQLHPAPVPFLPTVNAKGLYDLGMLFAIKASKFAQFKECYHYDEPRFNVTVHEVAVDDQLWVEAGMP</sequence>
<accession>A0A1X7RZR1</accession>
<keyword evidence="2" id="KW-1185">Reference proteome</keyword>
<protein>
    <submittedName>
        <fullName evidence="1">Uncharacterized protein</fullName>
    </submittedName>
</protein>
<gene>
    <name evidence="1" type="ORF">ZT3D7_G8079</name>
</gene>
<proteinExistence type="predicted"/>
<organism evidence="1 2">
    <name type="scientific">Zymoseptoria tritici (strain ST99CH_3D7)</name>
    <dbReference type="NCBI Taxonomy" id="1276538"/>
    <lineage>
        <taxon>Eukaryota</taxon>
        <taxon>Fungi</taxon>
        <taxon>Dikarya</taxon>
        <taxon>Ascomycota</taxon>
        <taxon>Pezizomycotina</taxon>
        <taxon>Dothideomycetes</taxon>
        <taxon>Dothideomycetidae</taxon>
        <taxon>Mycosphaerellales</taxon>
        <taxon>Mycosphaerellaceae</taxon>
        <taxon>Zymoseptoria</taxon>
    </lineage>
</organism>
<dbReference type="Proteomes" id="UP000215127">
    <property type="component" value="Chromosome 7"/>
</dbReference>